<dbReference type="GO" id="GO:0006813">
    <property type="term" value="P:potassium ion transport"/>
    <property type="evidence" value="ECO:0007669"/>
    <property type="project" value="InterPro"/>
</dbReference>
<name>A0A249KST7_9ACTN</name>
<dbReference type="InterPro" id="IPR003148">
    <property type="entry name" value="RCK_N"/>
</dbReference>
<dbReference type="Gene3D" id="3.30.70.1450">
    <property type="entry name" value="Regulator of K+ conductance, C-terminal domain"/>
    <property type="match status" value="1"/>
</dbReference>
<reference evidence="5 6" key="1">
    <citation type="submission" date="2016-07" db="EMBL/GenBank/DDBJ databases">
        <title>High microdiversification within the ubiquitous acI lineage of Actinobacteria.</title>
        <authorList>
            <person name="Neuenschwander S.M."/>
            <person name="Salcher M."/>
            <person name="Ghai R."/>
            <person name="Pernthaler J."/>
        </authorList>
    </citation>
    <scope>NUCLEOTIDE SEQUENCE [LARGE SCALE GENOMIC DNA]</scope>
    <source>
        <strain evidence="5">MMS-IIA-15</strain>
    </source>
</reference>
<dbReference type="PANTHER" id="PTHR43833">
    <property type="entry name" value="POTASSIUM CHANNEL PROTEIN 2-RELATED-RELATED"/>
    <property type="match status" value="1"/>
</dbReference>
<dbReference type="SUPFAM" id="SSF116726">
    <property type="entry name" value="TrkA C-terminal domain-like"/>
    <property type="match status" value="1"/>
</dbReference>
<dbReference type="RefSeq" id="WP_095685708.1">
    <property type="nucleotide sequence ID" value="NZ_CP016776.1"/>
</dbReference>
<dbReference type="Pfam" id="PF02254">
    <property type="entry name" value="TrkA_N"/>
    <property type="match status" value="1"/>
</dbReference>
<dbReference type="InterPro" id="IPR006037">
    <property type="entry name" value="RCK_C"/>
</dbReference>
<feature type="domain" description="RCK N-terminal" evidence="3">
    <location>
        <begin position="1"/>
        <end position="117"/>
    </location>
</feature>
<dbReference type="GO" id="GO:0008324">
    <property type="term" value="F:monoatomic cation transmembrane transporter activity"/>
    <property type="evidence" value="ECO:0007669"/>
    <property type="project" value="InterPro"/>
</dbReference>
<dbReference type="KEGG" id="pvn:A7sIIA15_02875"/>
<dbReference type="PROSITE" id="PS51201">
    <property type="entry name" value="RCK_N"/>
    <property type="match status" value="1"/>
</dbReference>
<dbReference type="PROSITE" id="PS51202">
    <property type="entry name" value="RCK_C"/>
    <property type="match status" value="1"/>
</dbReference>
<dbReference type="InterPro" id="IPR036721">
    <property type="entry name" value="RCK_C_sf"/>
</dbReference>
<keyword evidence="6" id="KW-1185">Reference proteome</keyword>
<organism evidence="5 6">
    <name type="scientific">Candidatus Planktophila vernalis</name>
    <dbReference type="NCBI Taxonomy" id="1884907"/>
    <lineage>
        <taxon>Bacteria</taxon>
        <taxon>Bacillati</taxon>
        <taxon>Actinomycetota</taxon>
        <taxon>Actinomycetes</taxon>
        <taxon>Candidatus Nanopelagicales</taxon>
        <taxon>Candidatus Nanopelagicaceae</taxon>
        <taxon>Candidatus Planktophila</taxon>
    </lineage>
</organism>
<evidence type="ECO:0000256" key="1">
    <source>
        <dbReference type="ARBA" id="ARBA00022448"/>
    </source>
</evidence>
<dbReference type="EMBL" id="CP016776">
    <property type="protein sequence ID" value="ASY19834.1"/>
    <property type="molecule type" value="Genomic_DNA"/>
</dbReference>
<protein>
    <submittedName>
        <fullName evidence="5">Trk system potassium uptake protein</fullName>
    </submittedName>
</protein>
<dbReference type="OrthoDB" id="9775180at2"/>
<evidence type="ECO:0000313" key="6">
    <source>
        <dbReference type="Proteomes" id="UP000217186"/>
    </source>
</evidence>
<proteinExistence type="predicted"/>
<dbReference type="Pfam" id="PF02080">
    <property type="entry name" value="TrkA_C"/>
    <property type="match status" value="1"/>
</dbReference>
<dbReference type="Proteomes" id="UP000217186">
    <property type="component" value="Chromosome"/>
</dbReference>
<dbReference type="PANTHER" id="PTHR43833:SF5">
    <property type="entry name" value="TRK SYSTEM POTASSIUM UPTAKE PROTEIN TRKA"/>
    <property type="match status" value="1"/>
</dbReference>
<dbReference type="AlphaFoldDB" id="A0A249KST7"/>
<keyword evidence="1" id="KW-0813">Transport</keyword>
<dbReference type="Gene3D" id="3.40.50.720">
    <property type="entry name" value="NAD(P)-binding Rossmann-like Domain"/>
    <property type="match status" value="1"/>
</dbReference>
<sequence>MRVAIAGAGNVGRAIARELLDNGHQVLLIDKDPKALKLESVPDAEWLMADACEITSLDNAHLNTCQVLVAATGDDKANLVTSLLGKTEYGVPRVVARINHPKNEWLFDSSWGVDVAVSTPRIIAALVEEAVSVGDVVRLFSFKKGQANLVELTLPDGSSCIGKTVEEIELPEDAALAAIVRDGRVITAKAHDVFAAGDELLFVASSDAEARIKSCFITS</sequence>
<feature type="domain" description="RCK C-terminal" evidence="4">
    <location>
        <begin position="137"/>
        <end position="218"/>
    </location>
</feature>
<evidence type="ECO:0000256" key="2">
    <source>
        <dbReference type="ARBA" id="ARBA00023065"/>
    </source>
</evidence>
<evidence type="ECO:0000259" key="4">
    <source>
        <dbReference type="PROSITE" id="PS51202"/>
    </source>
</evidence>
<keyword evidence="2" id="KW-0406">Ion transport</keyword>
<dbReference type="InterPro" id="IPR036291">
    <property type="entry name" value="NAD(P)-bd_dom_sf"/>
</dbReference>
<gene>
    <name evidence="5" type="ORF">A7sIIA15_02875</name>
</gene>
<dbReference type="InterPro" id="IPR050721">
    <property type="entry name" value="Trk_Ktr_HKT_K-transport"/>
</dbReference>
<evidence type="ECO:0000313" key="5">
    <source>
        <dbReference type="EMBL" id="ASY19834.1"/>
    </source>
</evidence>
<accession>A0A249KST7</accession>
<evidence type="ECO:0000259" key="3">
    <source>
        <dbReference type="PROSITE" id="PS51201"/>
    </source>
</evidence>
<dbReference type="SUPFAM" id="SSF51735">
    <property type="entry name" value="NAD(P)-binding Rossmann-fold domains"/>
    <property type="match status" value="1"/>
</dbReference>